<dbReference type="Pfam" id="PF24883">
    <property type="entry name" value="NPHP3_N"/>
    <property type="match status" value="1"/>
</dbReference>
<keyword evidence="2 3" id="KW-0040">ANK repeat</keyword>
<dbReference type="PROSITE" id="PS50297">
    <property type="entry name" value="ANK_REP_REGION"/>
    <property type="match status" value="1"/>
</dbReference>
<dbReference type="Pfam" id="PF00023">
    <property type="entry name" value="Ank"/>
    <property type="match status" value="1"/>
</dbReference>
<evidence type="ECO:0000313" key="7">
    <source>
        <dbReference type="Proteomes" id="UP000290288"/>
    </source>
</evidence>
<feature type="repeat" description="ANK" evidence="3">
    <location>
        <begin position="1086"/>
        <end position="1118"/>
    </location>
</feature>
<keyword evidence="7" id="KW-1185">Reference proteome</keyword>
<dbReference type="InterPro" id="IPR054471">
    <property type="entry name" value="GPIID_WHD"/>
</dbReference>
<proteinExistence type="predicted"/>
<evidence type="ECO:0000259" key="5">
    <source>
        <dbReference type="Pfam" id="PF24883"/>
    </source>
</evidence>
<feature type="domain" description="Nephrocystin 3-like N-terminal" evidence="5">
    <location>
        <begin position="89"/>
        <end position="249"/>
    </location>
</feature>
<evidence type="ECO:0000256" key="1">
    <source>
        <dbReference type="ARBA" id="ARBA00022737"/>
    </source>
</evidence>
<dbReference type="PANTHER" id="PTHR24198:SF165">
    <property type="entry name" value="ANKYRIN REPEAT-CONTAINING PROTEIN-RELATED"/>
    <property type="match status" value="1"/>
</dbReference>
<protein>
    <recommendedName>
        <fullName evidence="8">Ankyrin</fullName>
    </recommendedName>
</protein>
<evidence type="ECO:0000256" key="3">
    <source>
        <dbReference type="PROSITE-ProRule" id="PRU00023"/>
    </source>
</evidence>
<evidence type="ECO:0000313" key="6">
    <source>
        <dbReference type="EMBL" id="RXW19484.1"/>
    </source>
</evidence>
<name>A0A4Q2DKS6_9AGAR</name>
<dbReference type="Pfam" id="PF13637">
    <property type="entry name" value="Ank_4"/>
    <property type="match status" value="1"/>
</dbReference>
<evidence type="ECO:0008006" key="8">
    <source>
        <dbReference type="Google" id="ProtNLM"/>
    </source>
</evidence>
<dbReference type="SMART" id="SM00248">
    <property type="entry name" value="ANK"/>
    <property type="match status" value="19"/>
</dbReference>
<dbReference type="OrthoDB" id="7464126at2759"/>
<dbReference type="InterPro" id="IPR036770">
    <property type="entry name" value="Ankyrin_rpt-contain_sf"/>
</dbReference>
<dbReference type="Gene3D" id="1.25.40.20">
    <property type="entry name" value="Ankyrin repeat-containing domain"/>
    <property type="match status" value="5"/>
</dbReference>
<evidence type="ECO:0000259" key="4">
    <source>
        <dbReference type="Pfam" id="PF22939"/>
    </source>
</evidence>
<dbReference type="SUPFAM" id="SSF48403">
    <property type="entry name" value="Ankyrin repeat"/>
    <property type="match status" value="3"/>
</dbReference>
<accession>A0A4Q2DKS6</accession>
<dbReference type="PROSITE" id="PS50088">
    <property type="entry name" value="ANK_REPEAT"/>
    <property type="match status" value="1"/>
</dbReference>
<dbReference type="InterPro" id="IPR002110">
    <property type="entry name" value="Ankyrin_rpt"/>
</dbReference>
<gene>
    <name evidence="6" type="ORF">EST38_g6375</name>
</gene>
<keyword evidence="1" id="KW-0677">Repeat</keyword>
<dbReference type="Gene3D" id="3.40.50.300">
    <property type="entry name" value="P-loop containing nucleotide triphosphate hydrolases"/>
    <property type="match status" value="1"/>
</dbReference>
<dbReference type="SUPFAM" id="SSF52540">
    <property type="entry name" value="P-loop containing nucleoside triphosphate hydrolases"/>
    <property type="match status" value="1"/>
</dbReference>
<sequence>MEVKDDPIGDTNQHNFAHARVTTTGDARFNSVAGNMSVYENCVFSREPQAEEVGDRTQENTLFQRICKWLGDINFNSIYSESLSEGTEGTGMWFIRTQEFRRWAEVPEICNNHQLWLAGAGKTILSSIVINYLQNLDQQNEIPVIFAYCRYSEKYSATQIFSSLVKQFLQLDQSTSMQYISQYLLSREKEESRPTNKQLLQVLSSIAATYERVFIVLDGLDEAGESDRQQLLDGLNSLPSNMHLLIMSRPLMSFEYLVPDAAFLDIQARNEDIERFVKKRIDEIPTLRAVLRGKDTARDQLCAAIKKKSRGMFLVARLQVEALKECINVKNLMNTLRELPTGVTDLYLHTLDRIESQDPQKALLAKRTFLWVAYALETLKIQQLQEALAVSLDSETFDEDSIVTEELIHDVCCGLISFESTRGARFIHYTTRDFFRDRCSSWFRQPHVILASSCIIYLSSTKFPFVRLVPYADGHWGRHARLASEGKPDLPRHVSEFLTKFPNHSWPSPNGSPYGNGWIIPELIASGHLAAFWGLKSYLSRHVGVSMVTAINQFTFLHVAAIGGYVDTAEVIMQKWPGLSPHDPSSEGKTPFMLASGCGHTSMLEFFLSNSSKDHHLLNSKASCGCTALACAVRQNQSSAVRVLASFPGINVNATACDTGLSPLAWAARTGDVPIVKQLLSNPLLDVNVRNPLTGYTALFEACFQDNIHIAKLLTSRPDLDVNLGPYCGCTPLILSVYCQREAVIPILLHHPDINLHARCQGSGPALAPRDSWPSNWVSELLLTHPRLFVGPSHADMQFCLERAAELGLESTVKDIISKVLAPANLRPAPPVLVEAAKAGQLSIVEMLLEYADVNAVDDVGCTALAGAAMRGHSNIVTLLVSREDTLINKGSYPPLIAASRRGYTSIVRILLDHQNTDVNVQDTDGHVSLAWAVDTEHWDVVDMLLAMPTIDANRGACPALIKACSKGREKLVQELLEREGIDLNVEDAEGWSPIVCAAFLGHESICNILLGRPELKLTGGSVSPFVQAAAGGSEAVVRLLLSQAPRCNPNDVDGGYTSLSMATCRGFSGIVRLLISRPEVDVNQGSPTSLMQACICGHLEIVRLLLSSGVDVNVQDECHKHHPTALWFACYSLDGGPEIVQLLLEHSDIDVNLGLTLTDAAPLDYTNDQSFNSDLYNSRRLSTPLHAACVRHPRAARMLLAAPGIDVTKLNECGETALEVLLDENPSSEGLKVADYLSSHPDALDGIVGHNLLVHVAGLTASKAPEDVVLSIMEKIVLTPGQMADINLPQPDGLTALSAACFTSGSVRVVSYLLSLPAIDPNCGNPPPVALASISGNADILAMLLRHPKTDPNIETERGYTALGEACAQRKRWEAFPTRHCSLQ</sequence>
<comment type="caution">
    <text evidence="6">The sequence shown here is derived from an EMBL/GenBank/DDBJ whole genome shotgun (WGS) entry which is preliminary data.</text>
</comment>
<dbReference type="Pfam" id="PF22939">
    <property type="entry name" value="WHD_GPIID"/>
    <property type="match status" value="1"/>
</dbReference>
<dbReference type="Proteomes" id="UP000290288">
    <property type="component" value="Unassembled WGS sequence"/>
</dbReference>
<dbReference type="InterPro" id="IPR056884">
    <property type="entry name" value="NPHP3-like_N"/>
</dbReference>
<evidence type="ECO:0000256" key="2">
    <source>
        <dbReference type="ARBA" id="ARBA00023043"/>
    </source>
</evidence>
<dbReference type="STRING" id="2316362.A0A4Q2DKS6"/>
<organism evidence="6 7">
    <name type="scientific">Candolleomyces aberdarensis</name>
    <dbReference type="NCBI Taxonomy" id="2316362"/>
    <lineage>
        <taxon>Eukaryota</taxon>
        <taxon>Fungi</taxon>
        <taxon>Dikarya</taxon>
        <taxon>Basidiomycota</taxon>
        <taxon>Agaricomycotina</taxon>
        <taxon>Agaricomycetes</taxon>
        <taxon>Agaricomycetidae</taxon>
        <taxon>Agaricales</taxon>
        <taxon>Agaricineae</taxon>
        <taxon>Psathyrellaceae</taxon>
        <taxon>Candolleomyces</taxon>
    </lineage>
</organism>
<reference evidence="6 7" key="1">
    <citation type="submission" date="2019-01" db="EMBL/GenBank/DDBJ databases">
        <title>Draft genome sequence of Psathyrella aberdarensis IHI B618.</title>
        <authorList>
            <person name="Buettner E."/>
            <person name="Kellner H."/>
        </authorList>
    </citation>
    <scope>NUCLEOTIDE SEQUENCE [LARGE SCALE GENOMIC DNA]</scope>
    <source>
        <strain evidence="6 7">IHI B618</strain>
    </source>
</reference>
<dbReference type="EMBL" id="SDEE01000199">
    <property type="protein sequence ID" value="RXW19484.1"/>
    <property type="molecule type" value="Genomic_DNA"/>
</dbReference>
<dbReference type="PANTHER" id="PTHR24198">
    <property type="entry name" value="ANKYRIN REPEAT AND PROTEIN KINASE DOMAIN-CONTAINING PROTEIN"/>
    <property type="match status" value="1"/>
</dbReference>
<feature type="domain" description="GPI inositol-deacylase winged helix" evidence="4">
    <location>
        <begin position="363"/>
        <end position="435"/>
    </location>
</feature>
<dbReference type="InterPro" id="IPR027417">
    <property type="entry name" value="P-loop_NTPase"/>
</dbReference>
<dbReference type="Pfam" id="PF12796">
    <property type="entry name" value="Ank_2"/>
    <property type="match status" value="3"/>
</dbReference>